<accession>A0A3N0V1J9</accession>
<name>A0A3N0V1J9_9GAMM</name>
<organism evidence="11 12">
    <name type="scientific">Stagnimonas aquatica</name>
    <dbReference type="NCBI Taxonomy" id="2689987"/>
    <lineage>
        <taxon>Bacteria</taxon>
        <taxon>Pseudomonadati</taxon>
        <taxon>Pseudomonadota</taxon>
        <taxon>Gammaproteobacteria</taxon>
        <taxon>Nevskiales</taxon>
        <taxon>Nevskiaceae</taxon>
        <taxon>Stagnimonas</taxon>
    </lineage>
</organism>
<evidence type="ECO:0000256" key="8">
    <source>
        <dbReference type="ARBA" id="ARBA00030803"/>
    </source>
</evidence>
<dbReference type="GO" id="GO:0006417">
    <property type="term" value="P:regulation of translation"/>
    <property type="evidence" value="ECO:0007669"/>
    <property type="project" value="TreeGrafter"/>
</dbReference>
<dbReference type="GO" id="GO:0016989">
    <property type="term" value="F:sigma factor antagonist activity"/>
    <property type="evidence" value="ECO:0007669"/>
    <property type="project" value="TreeGrafter"/>
</dbReference>
<evidence type="ECO:0000256" key="4">
    <source>
        <dbReference type="ARBA" id="ARBA00022692"/>
    </source>
</evidence>
<feature type="domain" description="Anti-sigma K factor RskA C-terminal" evidence="10">
    <location>
        <begin position="106"/>
        <end position="250"/>
    </location>
</feature>
<keyword evidence="5 9" id="KW-1133">Transmembrane helix</keyword>
<sequence>MHYRNPELRSQLAAEYVLGLLSGRARRRFERLIARQPELREEVRFWNERFAEIPASLKPVQPRERVWASISQELLKDQNKLRPLIAPKRSSAAPAAREPIGLYRSWALVATVVTVLLGVALWREQARTSSLLALLEVSQNQPMPYVATIHFDGSEARWAVSLHPDKKLMRITIAPGSLPVDVAQRDLELWMLDSQGNPHALGLLPTAAGVPLELPLPEMPRSELSAMTITLAVSEEPKGGSPTGLPTGKVLGAMPAARAL</sequence>
<evidence type="ECO:0000256" key="2">
    <source>
        <dbReference type="ARBA" id="ARBA00004236"/>
    </source>
</evidence>
<evidence type="ECO:0000256" key="1">
    <source>
        <dbReference type="ARBA" id="ARBA00004167"/>
    </source>
</evidence>
<dbReference type="AlphaFoldDB" id="A0A3N0V1J9"/>
<dbReference type="PANTHER" id="PTHR37461">
    <property type="entry name" value="ANTI-SIGMA-K FACTOR RSKA"/>
    <property type="match status" value="1"/>
</dbReference>
<keyword evidence="3" id="KW-1003">Cell membrane</keyword>
<comment type="caution">
    <text evidence="11">The sequence shown here is derived from an EMBL/GenBank/DDBJ whole genome shotgun (WGS) entry which is preliminary data.</text>
</comment>
<dbReference type="Gene3D" id="1.10.10.1320">
    <property type="entry name" value="Anti-sigma factor, zinc-finger domain"/>
    <property type="match status" value="1"/>
</dbReference>
<dbReference type="InParanoid" id="A0A3N0V1J9"/>
<protein>
    <recommendedName>
        <fullName evidence="8">Regulator of SigK</fullName>
    </recommendedName>
    <alternativeName>
        <fullName evidence="7">Sigma-K anti-sigma factor RskA</fullName>
    </alternativeName>
</protein>
<evidence type="ECO:0000313" key="11">
    <source>
        <dbReference type="EMBL" id="ROH86677.1"/>
    </source>
</evidence>
<dbReference type="PANTHER" id="PTHR37461:SF1">
    <property type="entry name" value="ANTI-SIGMA-K FACTOR RSKA"/>
    <property type="match status" value="1"/>
</dbReference>
<evidence type="ECO:0000313" key="12">
    <source>
        <dbReference type="Proteomes" id="UP000282106"/>
    </source>
</evidence>
<reference evidence="11 12" key="1">
    <citation type="submission" date="2018-10" db="EMBL/GenBank/DDBJ databases">
        <authorList>
            <person name="Chen W.-M."/>
        </authorList>
    </citation>
    <scope>NUCLEOTIDE SEQUENCE [LARGE SCALE GENOMIC DNA]</scope>
    <source>
        <strain evidence="11 12">THS-13</strain>
    </source>
</reference>
<evidence type="ECO:0000259" key="10">
    <source>
        <dbReference type="Pfam" id="PF10099"/>
    </source>
</evidence>
<dbReference type="InterPro" id="IPR051474">
    <property type="entry name" value="Anti-sigma-K/W_factor"/>
</dbReference>
<keyword evidence="12" id="KW-1185">Reference proteome</keyword>
<keyword evidence="4 9" id="KW-0812">Transmembrane</keyword>
<evidence type="ECO:0000256" key="7">
    <source>
        <dbReference type="ARBA" id="ARBA00029829"/>
    </source>
</evidence>
<dbReference type="RefSeq" id="WP_123212666.1">
    <property type="nucleotide sequence ID" value="NZ_RJVO01000008.1"/>
</dbReference>
<dbReference type="Proteomes" id="UP000282106">
    <property type="component" value="Unassembled WGS sequence"/>
</dbReference>
<comment type="subcellular location">
    <subcellularLocation>
        <location evidence="2">Cell membrane</location>
    </subcellularLocation>
    <subcellularLocation>
        <location evidence="1">Membrane</location>
        <topology evidence="1">Single-pass membrane protein</topology>
    </subcellularLocation>
</comment>
<evidence type="ECO:0000256" key="3">
    <source>
        <dbReference type="ARBA" id="ARBA00022475"/>
    </source>
</evidence>
<dbReference type="Pfam" id="PF10099">
    <property type="entry name" value="RskA_C"/>
    <property type="match status" value="1"/>
</dbReference>
<dbReference type="GO" id="GO:0005886">
    <property type="term" value="C:plasma membrane"/>
    <property type="evidence" value="ECO:0007669"/>
    <property type="project" value="UniProtKB-SubCell"/>
</dbReference>
<feature type="transmembrane region" description="Helical" evidence="9">
    <location>
        <begin position="103"/>
        <end position="122"/>
    </location>
</feature>
<evidence type="ECO:0000256" key="9">
    <source>
        <dbReference type="SAM" id="Phobius"/>
    </source>
</evidence>
<dbReference type="EMBL" id="RJVO01000008">
    <property type="protein sequence ID" value="ROH86677.1"/>
    <property type="molecule type" value="Genomic_DNA"/>
</dbReference>
<gene>
    <name evidence="11" type="ORF">ED208_14630</name>
</gene>
<proteinExistence type="predicted"/>
<evidence type="ECO:0000256" key="5">
    <source>
        <dbReference type="ARBA" id="ARBA00022989"/>
    </source>
</evidence>
<dbReference type="InterPro" id="IPR018764">
    <property type="entry name" value="RskA_C"/>
</dbReference>
<dbReference type="InterPro" id="IPR041916">
    <property type="entry name" value="Anti_sigma_zinc_sf"/>
</dbReference>
<evidence type="ECO:0000256" key="6">
    <source>
        <dbReference type="ARBA" id="ARBA00023136"/>
    </source>
</evidence>
<keyword evidence="6 9" id="KW-0472">Membrane</keyword>